<evidence type="ECO:0000256" key="2">
    <source>
        <dbReference type="PROSITE-ProRule" id="PRU01360"/>
    </source>
</evidence>
<evidence type="ECO:0000313" key="5">
    <source>
        <dbReference type="EMBL" id="QHS58070.1"/>
    </source>
</evidence>
<dbReference type="NCBIfam" id="TIGR04057">
    <property type="entry name" value="SusC_RagA_signa"/>
    <property type="match status" value="1"/>
</dbReference>
<gene>
    <name evidence="5" type="ORF">GWR21_00225</name>
</gene>
<dbReference type="GO" id="GO:0009279">
    <property type="term" value="C:cell outer membrane"/>
    <property type="evidence" value="ECO:0007669"/>
    <property type="project" value="UniProtKB-SubCell"/>
</dbReference>
<dbReference type="InterPro" id="IPR039426">
    <property type="entry name" value="TonB-dep_rcpt-like"/>
</dbReference>
<dbReference type="EMBL" id="CP048113">
    <property type="protein sequence ID" value="QHS58070.1"/>
    <property type="molecule type" value="Genomic_DNA"/>
</dbReference>
<keyword evidence="2" id="KW-0813">Transport</keyword>
<dbReference type="Gene3D" id="2.170.130.10">
    <property type="entry name" value="TonB-dependent receptor, plug domain"/>
    <property type="match status" value="1"/>
</dbReference>
<dbReference type="Proteomes" id="UP000476411">
    <property type="component" value="Chromosome"/>
</dbReference>
<keyword evidence="2" id="KW-0812">Transmembrane</keyword>
<organism evidence="5 6">
    <name type="scientific">Chitinophaga agri</name>
    <dbReference type="NCBI Taxonomy" id="2703787"/>
    <lineage>
        <taxon>Bacteria</taxon>
        <taxon>Pseudomonadati</taxon>
        <taxon>Bacteroidota</taxon>
        <taxon>Chitinophagia</taxon>
        <taxon>Chitinophagales</taxon>
        <taxon>Chitinophagaceae</taxon>
        <taxon>Chitinophaga</taxon>
    </lineage>
</organism>
<keyword evidence="5" id="KW-0675">Receptor</keyword>
<keyword evidence="1 3" id="KW-0732">Signal</keyword>
<dbReference type="SUPFAM" id="SSF49464">
    <property type="entry name" value="Carboxypeptidase regulatory domain-like"/>
    <property type="match status" value="1"/>
</dbReference>
<dbReference type="InterPro" id="IPR023997">
    <property type="entry name" value="TonB-dep_OMP_SusC/RagA_CS"/>
</dbReference>
<feature type="chain" id="PRO_5025626903" evidence="3">
    <location>
        <begin position="21"/>
        <end position="1055"/>
    </location>
</feature>
<dbReference type="PANTHER" id="PTHR30069:SF29">
    <property type="entry name" value="HEMOGLOBIN AND HEMOGLOBIN-HAPTOGLOBIN-BINDING PROTEIN 1-RELATED"/>
    <property type="match status" value="1"/>
</dbReference>
<dbReference type="Pfam" id="PF07715">
    <property type="entry name" value="Plug"/>
    <property type="match status" value="1"/>
</dbReference>
<dbReference type="SUPFAM" id="SSF56935">
    <property type="entry name" value="Porins"/>
    <property type="match status" value="1"/>
</dbReference>
<dbReference type="PROSITE" id="PS51257">
    <property type="entry name" value="PROKAR_LIPOPROTEIN"/>
    <property type="match status" value="1"/>
</dbReference>
<dbReference type="InterPro" id="IPR037066">
    <property type="entry name" value="Plug_dom_sf"/>
</dbReference>
<dbReference type="RefSeq" id="WP_162329775.1">
    <property type="nucleotide sequence ID" value="NZ_CP048113.1"/>
</dbReference>
<evidence type="ECO:0000256" key="1">
    <source>
        <dbReference type="ARBA" id="ARBA00022729"/>
    </source>
</evidence>
<dbReference type="PANTHER" id="PTHR30069">
    <property type="entry name" value="TONB-DEPENDENT OUTER MEMBRANE RECEPTOR"/>
    <property type="match status" value="1"/>
</dbReference>
<keyword evidence="2" id="KW-0998">Cell outer membrane</keyword>
<protein>
    <submittedName>
        <fullName evidence="5">TonB-dependent receptor</fullName>
    </submittedName>
</protein>
<evidence type="ECO:0000313" key="6">
    <source>
        <dbReference type="Proteomes" id="UP000476411"/>
    </source>
</evidence>
<reference evidence="5 6" key="1">
    <citation type="submission" date="2020-01" db="EMBL/GenBank/DDBJ databases">
        <title>Complete genome sequence of Chitinophaga sp. H33E-04 isolated from quinoa roots.</title>
        <authorList>
            <person name="Weon H.-Y."/>
            <person name="Lee S.A."/>
        </authorList>
    </citation>
    <scope>NUCLEOTIDE SEQUENCE [LARGE SCALE GENOMIC DNA]</scope>
    <source>
        <strain evidence="5 6">H33E-04</strain>
    </source>
</reference>
<keyword evidence="2" id="KW-1134">Transmembrane beta strand</keyword>
<dbReference type="KEGG" id="chih:GWR21_00225"/>
<keyword evidence="2" id="KW-0472">Membrane</keyword>
<dbReference type="AlphaFoldDB" id="A0A6B9Z764"/>
<dbReference type="InterPro" id="IPR012910">
    <property type="entry name" value="Plug_dom"/>
</dbReference>
<dbReference type="InterPro" id="IPR008969">
    <property type="entry name" value="CarboxyPept-like_regulatory"/>
</dbReference>
<proteinExistence type="inferred from homology"/>
<feature type="signal peptide" evidence="3">
    <location>
        <begin position="1"/>
        <end position="20"/>
    </location>
</feature>
<dbReference type="PROSITE" id="PS52016">
    <property type="entry name" value="TONB_DEPENDENT_REC_3"/>
    <property type="match status" value="1"/>
</dbReference>
<dbReference type="GO" id="GO:0015344">
    <property type="term" value="F:siderophore uptake transmembrane transporter activity"/>
    <property type="evidence" value="ECO:0007669"/>
    <property type="project" value="TreeGrafter"/>
</dbReference>
<feature type="domain" description="TonB-dependent receptor plug" evidence="4">
    <location>
        <begin position="116"/>
        <end position="232"/>
    </location>
</feature>
<comment type="subcellular location">
    <subcellularLocation>
        <location evidence="2">Cell outer membrane</location>
        <topology evidence="2">Multi-pass membrane protein</topology>
    </subcellularLocation>
</comment>
<dbReference type="InterPro" id="IPR023996">
    <property type="entry name" value="TonB-dep_OMP_SusC/RagA"/>
</dbReference>
<dbReference type="Gene3D" id="2.60.40.1120">
    <property type="entry name" value="Carboxypeptidase-like, regulatory domain"/>
    <property type="match status" value="1"/>
</dbReference>
<dbReference type="Pfam" id="PF13715">
    <property type="entry name" value="CarbopepD_reg_2"/>
    <property type="match status" value="1"/>
</dbReference>
<sequence length="1055" mass="117940">MKTLYTLVVLLLFACIPGFAQQTAPVTYAGTVTDSTGIPIPGATVSVRNSNKGVVTKNDGSFTIQATPGSTLFVSIVGFQTKELVLGSDTKLQVTVTSQASNLTDIVVVGYGVQRKASVTGAVSTLKSEDLVRTPASTTSAALVGKMPGITARATDSRPGNGTNIQIRNLGTPLYVIDGVPYTGSTATTGFGFTTGSGQDIFNNLGLDDIENITILKDASASIYGLRASNGVVLVTTKKGKKNERPSINLSGYYGFQNFTRYPYPANAGQYVRALVESEQNLGRDPSLLYNPGELAKWEAGTEKGYKSYDYYKEVLRPNVPQSYISANASGGSQRSSYYMSVSRLSQEALIKDFTFERTNLQANMEASLAKGLKVGTQISGRLEKRHNVGVPGLDDYFNPLLSIFSMWPTESPYANDNPKYINQTHNVNVNPVTYRDDITGYVDEWWRGMNVNLNAQYDFDFGLSVKGVYSYNYLNEEFDGFEYTWNAYKYDPLTDTYNTEPGFGNQNPWRERHKRNVISRYAQFQLSYARKFGSHNLSAVAAYELSDYDNSYYVVHTIPTNNYVPVQYLVEQDYLSDEWNLEARAGYIGRINYDFKSKYLIEVLGRYDGSYLYARGKRWGFFPGVSLGWRVSEEPWLKGRFGNVLNDLKLRASYGETGSEIGFSNGNPPNAFDYMAGYNFNQGGAVMNGGYVIGLRPRGLPVTELSWVKNKSINAGIDFTLFNNSVSGQIDVFERRRSGLPAARYDVLLPSEVGYSLPNANLNADATRGIEGMVTYSGKKGDVNYSIGVNATYARLRSVSTYKPRFGNAWDKYRNAIEDRWSNVTWGYHVIGRFESEEQIKNYGINNDGQGNRTELPGDFMYEDVNGDKIINGLDQRPIGYAQGAQPYVSFGINGSVAWKGISLRFDFAGATMQSYLRDWELRYPFQNNGSSPAYMLTDRWHREDPYNPDSKWIGGKYPAIRKDNTTHVNYAVNDFWITNVRYIRLKNLELGYSFSRDMLKRIGLAGLRVYVNGTNLFSLDNVKEYEIDPEISSTNGLVYPQQRLYNFGFNVSF</sequence>
<name>A0A6B9Z764_9BACT</name>
<comment type="similarity">
    <text evidence="2">Belongs to the TonB-dependent receptor family.</text>
</comment>
<keyword evidence="6" id="KW-1185">Reference proteome</keyword>
<evidence type="ECO:0000259" key="4">
    <source>
        <dbReference type="Pfam" id="PF07715"/>
    </source>
</evidence>
<dbReference type="GO" id="GO:0044718">
    <property type="term" value="P:siderophore transmembrane transport"/>
    <property type="evidence" value="ECO:0007669"/>
    <property type="project" value="TreeGrafter"/>
</dbReference>
<accession>A0A6B9Z764</accession>
<dbReference type="NCBIfam" id="TIGR04056">
    <property type="entry name" value="OMP_RagA_SusC"/>
    <property type="match status" value="1"/>
</dbReference>
<evidence type="ECO:0000256" key="3">
    <source>
        <dbReference type="SAM" id="SignalP"/>
    </source>
</evidence>